<evidence type="ECO:0000313" key="6">
    <source>
        <dbReference type="Proteomes" id="UP000198307"/>
    </source>
</evidence>
<evidence type="ECO:0000256" key="4">
    <source>
        <dbReference type="ARBA" id="ARBA00022842"/>
    </source>
</evidence>
<evidence type="ECO:0000256" key="3">
    <source>
        <dbReference type="ARBA" id="ARBA00022723"/>
    </source>
</evidence>
<dbReference type="GO" id="GO:0003824">
    <property type="term" value="F:catalytic activity"/>
    <property type="evidence" value="ECO:0007669"/>
    <property type="project" value="UniProtKB-ARBA"/>
</dbReference>
<proteinExistence type="inferred from homology"/>
<dbReference type="EMBL" id="FZQB01000024">
    <property type="protein sequence ID" value="SNT76678.1"/>
    <property type="molecule type" value="Genomic_DNA"/>
</dbReference>
<dbReference type="InterPro" id="IPR006439">
    <property type="entry name" value="HAD-SF_hydro_IA"/>
</dbReference>
<dbReference type="Gene3D" id="1.10.150.240">
    <property type="entry name" value="Putative phosphatase, domain 2"/>
    <property type="match status" value="1"/>
</dbReference>
<evidence type="ECO:0000256" key="2">
    <source>
        <dbReference type="ARBA" id="ARBA00006171"/>
    </source>
</evidence>
<accession>A0A239Q2Y5</accession>
<sequence>MTEPLLIFDCDGVLVDSEPISISLLIEYCAASGFEISAEDAYRTFLGKPVGDATMHIKANFDVSLPALDTDRFQHDVLARFERDLAPVNGVADALARITFGKTVASSSNLARIRRSLQLTGLEGFFGNHIFSTDMVARGKPHPDVFLHAARQMDALPENAIVIEDSPAGLIAAKAAGMRTIAFAGGSHAVPADLENMLAGHQPDRMIRDMDDLPATVLDLAKARA</sequence>
<reference evidence="5 6" key="1">
    <citation type="submission" date="2017-07" db="EMBL/GenBank/DDBJ databases">
        <authorList>
            <person name="Sun Z.S."/>
            <person name="Albrecht U."/>
            <person name="Echele G."/>
            <person name="Lee C.C."/>
        </authorList>
    </citation>
    <scope>NUCLEOTIDE SEQUENCE [LARGE SCALE GENOMIC DNA]</scope>
    <source>
        <strain evidence="5 6">DSM 14827</strain>
    </source>
</reference>
<keyword evidence="4" id="KW-0460">Magnesium</keyword>
<dbReference type="OrthoDB" id="9797743at2"/>
<evidence type="ECO:0000313" key="5">
    <source>
        <dbReference type="EMBL" id="SNT76678.1"/>
    </source>
</evidence>
<organism evidence="5 6">
    <name type="scientific">Paracoccus seriniphilus</name>
    <dbReference type="NCBI Taxonomy" id="184748"/>
    <lineage>
        <taxon>Bacteria</taxon>
        <taxon>Pseudomonadati</taxon>
        <taxon>Pseudomonadota</taxon>
        <taxon>Alphaproteobacteria</taxon>
        <taxon>Rhodobacterales</taxon>
        <taxon>Paracoccaceae</taxon>
        <taxon>Paracoccus</taxon>
    </lineage>
</organism>
<dbReference type="NCBIfam" id="TIGR01509">
    <property type="entry name" value="HAD-SF-IA-v3"/>
    <property type="match status" value="1"/>
</dbReference>
<dbReference type="SUPFAM" id="SSF56784">
    <property type="entry name" value="HAD-like"/>
    <property type="match status" value="1"/>
</dbReference>
<dbReference type="InterPro" id="IPR051600">
    <property type="entry name" value="Beta-PGM-like"/>
</dbReference>
<dbReference type="AlphaFoldDB" id="A0A239Q2Y5"/>
<name>A0A239Q2Y5_9RHOB</name>
<dbReference type="InterPro" id="IPR023198">
    <property type="entry name" value="PGP-like_dom2"/>
</dbReference>
<dbReference type="PANTHER" id="PTHR46193:SF10">
    <property type="entry name" value="6-PHOSPHOGLUCONATE PHOSPHATASE"/>
    <property type="match status" value="1"/>
</dbReference>
<dbReference type="Pfam" id="PF13419">
    <property type="entry name" value="HAD_2"/>
    <property type="match status" value="1"/>
</dbReference>
<dbReference type="InterPro" id="IPR023214">
    <property type="entry name" value="HAD_sf"/>
</dbReference>
<dbReference type="PANTHER" id="PTHR46193">
    <property type="entry name" value="6-PHOSPHOGLUCONATE PHOSPHATASE"/>
    <property type="match status" value="1"/>
</dbReference>
<dbReference type="InterPro" id="IPR041492">
    <property type="entry name" value="HAD_2"/>
</dbReference>
<evidence type="ECO:0000256" key="1">
    <source>
        <dbReference type="ARBA" id="ARBA00001946"/>
    </source>
</evidence>
<dbReference type="Proteomes" id="UP000198307">
    <property type="component" value="Unassembled WGS sequence"/>
</dbReference>
<comment type="similarity">
    <text evidence="2">Belongs to the HAD-like hydrolase superfamily. CbbY/CbbZ/Gph/YieH family.</text>
</comment>
<comment type="cofactor">
    <cofactor evidence="1">
        <name>Mg(2+)</name>
        <dbReference type="ChEBI" id="CHEBI:18420"/>
    </cofactor>
</comment>
<dbReference type="SFLD" id="SFLDG01129">
    <property type="entry name" value="C1.5:_HAD__Beta-PGM__Phosphata"/>
    <property type="match status" value="1"/>
</dbReference>
<dbReference type="RefSeq" id="WP_089345975.1">
    <property type="nucleotide sequence ID" value="NZ_CP067131.1"/>
</dbReference>
<keyword evidence="3" id="KW-0479">Metal-binding</keyword>
<gene>
    <name evidence="5" type="ORF">SAMN05444959_12420</name>
</gene>
<dbReference type="SFLD" id="SFLDS00003">
    <property type="entry name" value="Haloacid_Dehalogenase"/>
    <property type="match status" value="1"/>
</dbReference>
<dbReference type="Gene3D" id="3.40.50.1000">
    <property type="entry name" value="HAD superfamily/HAD-like"/>
    <property type="match status" value="1"/>
</dbReference>
<dbReference type="GO" id="GO:0046872">
    <property type="term" value="F:metal ion binding"/>
    <property type="evidence" value="ECO:0007669"/>
    <property type="project" value="UniProtKB-KW"/>
</dbReference>
<protein>
    <submittedName>
        <fullName evidence="5">Haloacid dehalogenase superfamily, subfamily IA, variant 3 with third motif having DD or ED</fullName>
    </submittedName>
</protein>
<keyword evidence="6" id="KW-1185">Reference proteome</keyword>
<dbReference type="CDD" id="cd07526">
    <property type="entry name" value="HAD_BPGM_like"/>
    <property type="match status" value="1"/>
</dbReference>
<dbReference type="InterPro" id="IPR036412">
    <property type="entry name" value="HAD-like_sf"/>
</dbReference>